<feature type="domain" description="Helicase C-terminal" evidence="16">
    <location>
        <begin position="546"/>
        <end position="719"/>
    </location>
</feature>
<feature type="compositionally biased region" description="Pro residues" evidence="14">
    <location>
        <begin position="846"/>
        <end position="857"/>
    </location>
</feature>
<keyword evidence="3 13" id="KW-0547">Nucleotide-binding</keyword>
<name>A0A814U7M1_ADIRI</name>
<evidence type="ECO:0000256" key="11">
    <source>
        <dbReference type="ARBA" id="ARBA00023289"/>
    </source>
</evidence>
<evidence type="ECO:0000256" key="14">
    <source>
        <dbReference type="SAM" id="MobiDB-lite"/>
    </source>
</evidence>
<dbReference type="NCBIfam" id="TIGR00231">
    <property type="entry name" value="small_GTP"/>
    <property type="match status" value="1"/>
</dbReference>
<feature type="compositionally biased region" description="Basic and acidic residues" evidence="14">
    <location>
        <begin position="905"/>
        <end position="918"/>
    </location>
</feature>
<gene>
    <name evidence="17" type="ORF">EDS130_LOCUS23696</name>
</gene>
<dbReference type="SMART" id="SM00487">
    <property type="entry name" value="DEXDc"/>
    <property type="match status" value="1"/>
</dbReference>
<dbReference type="InterPro" id="IPR025662">
    <property type="entry name" value="Sigma_54_int_dom_ATP-bd_1"/>
</dbReference>
<dbReference type="SMART" id="SM00490">
    <property type="entry name" value="HELICc"/>
    <property type="match status" value="1"/>
</dbReference>
<dbReference type="PANTHER" id="PTHR24031">
    <property type="entry name" value="RNA HELICASE"/>
    <property type="match status" value="1"/>
</dbReference>
<keyword evidence="10" id="KW-0449">Lipoprotein</keyword>
<dbReference type="Pfam" id="PF00270">
    <property type="entry name" value="DEAD"/>
    <property type="match status" value="1"/>
</dbReference>
<dbReference type="PRINTS" id="PR00449">
    <property type="entry name" value="RASTRNSFRMNG"/>
</dbReference>
<dbReference type="AlphaFoldDB" id="A0A814U7M1"/>
<dbReference type="GO" id="GO:0015031">
    <property type="term" value="P:protein transport"/>
    <property type="evidence" value="ECO:0007669"/>
    <property type="project" value="UniProtKB-KW"/>
</dbReference>
<accession>A0A814U7M1</accession>
<proteinExistence type="inferred from homology"/>
<reference evidence="17" key="1">
    <citation type="submission" date="2021-02" db="EMBL/GenBank/DDBJ databases">
        <authorList>
            <person name="Nowell W R."/>
        </authorList>
    </citation>
    <scope>NUCLEOTIDE SEQUENCE</scope>
</reference>
<dbReference type="PROSITE" id="PS51421">
    <property type="entry name" value="RAS"/>
    <property type="match status" value="1"/>
</dbReference>
<dbReference type="Proteomes" id="UP000663852">
    <property type="component" value="Unassembled WGS sequence"/>
</dbReference>
<evidence type="ECO:0000256" key="7">
    <source>
        <dbReference type="ARBA" id="ARBA00022884"/>
    </source>
</evidence>
<dbReference type="SMART" id="SM00174">
    <property type="entry name" value="RHO"/>
    <property type="match status" value="1"/>
</dbReference>
<evidence type="ECO:0000256" key="9">
    <source>
        <dbReference type="ARBA" id="ARBA00023134"/>
    </source>
</evidence>
<dbReference type="Pfam" id="PF00071">
    <property type="entry name" value="Ras"/>
    <property type="match status" value="1"/>
</dbReference>
<dbReference type="PROSITE" id="PS51192">
    <property type="entry name" value="HELICASE_ATP_BIND_1"/>
    <property type="match status" value="1"/>
</dbReference>
<comment type="catalytic activity">
    <reaction evidence="13">
        <text>ATP + H2O = ADP + phosphate + H(+)</text>
        <dbReference type="Rhea" id="RHEA:13065"/>
        <dbReference type="ChEBI" id="CHEBI:15377"/>
        <dbReference type="ChEBI" id="CHEBI:15378"/>
        <dbReference type="ChEBI" id="CHEBI:30616"/>
        <dbReference type="ChEBI" id="CHEBI:43474"/>
        <dbReference type="ChEBI" id="CHEBI:456216"/>
        <dbReference type="EC" id="3.6.4.13"/>
    </reaction>
</comment>
<evidence type="ECO:0000256" key="3">
    <source>
        <dbReference type="ARBA" id="ARBA00022741"/>
    </source>
</evidence>
<dbReference type="InterPro" id="IPR000629">
    <property type="entry name" value="RNA-helicase_DEAD-box_CS"/>
</dbReference>
<feature type="domain" description="Helicase ATP-binding" evidence="15">
    <location>
        <begin position="328"/>
        <end position="512"/>
    </location>
</feature>
<organism evidence="17 18">
    <name type="scientific">Adineta ricciae</name>
    <name type="common">Rotifer</name>
    <dbReference type="NCBI Taxonomy" id="249248"/>
    <lineage>
        <taxon>Eukaryota</taxon>
        <taxon>Metazoa</taxon>
        <taxon>Spiralia</taxon>
        <taxon>Gnathifera</taxon>
        <taxon>Rotifera</taxon>
        <taxon>Eurotatoria</taxon>
        <taxon>Bdelloidea</taxon>
        <taxon>Adinetida</taxon>
        <taxon>Adinetidae</taxon>
        <taxon>Adineta</taxon>
    </lineage>
</organism>
<dbReference type="Pfam" id="PF13959">
    <property type="entry name" value="CTE_SPB4"/>
    <property type="match status" value="1"/>
</dbReference>
<dbReference type="InterPro" id="IPR001806">
    <property type="entry name" value="Small_GTPase"/>
</dbReference>
<comment type="catalytic activity">
    <reaction evidence="12">
        <text>GTP + H2O = GDP + phosphate + H(+)</text>
        <dbReference type="Rhea" id="RHEA:19669"/>
        <dbReference type="ChEBI" id="CHEBI:15377"/>
        <dbReference type="ChEBI" id="CHEBI:15378"/>
        <dbReference type="ChEBI" id="CHEBI:37565"/>
        <dbReference type="ChEBI" id="CHEBI:43474"/>
        <dbReference type="ChEBI" id="CHEBI:58189"/>
        <dbReference type="EC" id="3.6.5.2"/>
    </reaction>
    <physiologicalReaction direction="left-to-right" evidence="12">
        <dbReference type="Rhea" id="RHEA:19670"/>
    </physiologicalReaction>
</comment>
<feature type="compositionally biased region" description="Basic residues" evidence="14">
    <location>
        <begin position="922"/>
        <end position="932"/>
    </location>
</feature>
<dbReference type="PROSITE" id="PS00039">
    <property type="entry name" value="DEAD_ATP_HELICASE"/>
    <property type="match status" value="1"/>
</dbReference>
<evidence type="ECO:0000256" key="13">
    <source>
        <dbReference type="RuleBase" id="RU365068"/>
    </source>
</evidence>
<dbReference type="SMART" id="SM01178">
    <property type="entry name" value="DUF4217"/>
    <property type="match status" value="1"/>
</dbReference>
<protein>
    <recommendedName>
        <fullName evidence="13">ATP-dependent RNA helicase</fullName>
        <ecNumber evidence="13">3.6.4.13</ecNumber>
    </recommendedName>
</protein>
<evidence type="ECO:0000256" key="5">
    <source>
        <dbReference type="ARBA" id="ARBA00022806"/>
    </source>
</evidence>
<dbReference type="InterPro" id="IPR027417">
    <property type="entry name" value="P-loop_NTPase"/>
</dbReference>
<dbReference type="InterPro" id="IPR001650">
    <property type="entry name" value="Helicase_C-like"/>
</dbReference>
<evidence type="ECO:0000313" key="17">
    <source>
        <dbReference type="EMBL" id="CAF1171182.1"/>
    </source>
</evidence>
<evidence type="ECO:0000256" key="2">
    <source>
        <dbReference type="ARBA" id="ARBA00022448"/>
    </source>
</evidence>
<dbReference type="CDD" id="cd18787">
    <property type="entry name" value="SF2_C_DEAD"/>
    <property type="match status" value="1"/>
</dbReference>
<comment type="function">
    <text evidence="13">RNA helicase.</text>
</comment>
<evidence type="ECO:0000256" key="4">
    <source>
        <dbReference type="ARBA" id="ARBA00022801"/>
    </source>
</evidence>
<dbReference type="FunFam" id="3.40.50.300:FF:000430">
    <property type="entry name" value="Probable Ras-related protein Rab-18"/>
    <property type="match status" value="1"/>
</dbReference>
<feature type="region of interest" description="Disordered" evidence="14">
    <location>
        <begin position="817"/>
        <end position="862"/>
    </location>
</feature>
<keyword evidence="6 13" id="KW-0067">ATP-binding</keyword>
<dbReference type="EMBL" id="CAJNOJ010000131">
    <property type="protein sequence ID" value="CAF1171182.1"/>
    <property type="molecule type" value="Genomic_DNA"/>
</dbReference>
<dbReference type="GO" id="GO:0005524">
    <property type="term" value="F:ATP binding"/>
    <property type="evidence" value="ECO:0007669"/>
    <property type="project" value="UniProtKB-UniRule"/>
</dbReference>
<evidence type="ECO:0000259" key="15">
    <source>
        <dbReference type="PROSITE" id="PS51192"/>
    </source>
</evidence>
<dbReference type="InterPro" id="IPR014001">
    <property type="entry name" value="Helicase_ATP-bd"/>
</dbReference>
<keyword evidence="9" id="KW-0342">GTP-binding</keyword>
<evidence type="ECO:0000256" key="1">
    <source>
        <dbReference type="ARBA" id="ARBA00006270"/>
    </source>
</evidence>
<keyword evidence="8" id="KW-0653">Protein transport</keyword>
<comment type="caution">
    <text evidence="17">The sequence shown here is derived from an EMBL/GenBank/DDBJ whole genome shotgun (WGS) entry which is preliminary data.</text>
</comment>
<dbReference type="SMART" id="SM00176">
    <property type="entry name" value="RAN"/>
    <property type="match status" value="1"/>
</dbReference>
<dbReference type="GO" id="GO:0003925">
    <property type="term" value="F:G protein activity"/>
    <property type="evidence" value="ECO:0007669"/>
    <property type="project" value="UniProtKB-EC"/>
</dbReference>
<evidence type="ECO:0000256" key="10">
    <source>
        <dbReference type="ARBA" id="ARBA00023288"/>
    </source>
</evidence>
<dbReference type="PROSITE" id="PS00675">
    <property type="entry name" value="SIGMA54_INTERACT_1"/>
    <property type="match status" value="1"/>
</dbReference>
<dbReference type="SMART" id="SM00173">
    <property type="entry name" value="RAS"/>
    <property type="match status" value="1"/>
</dbReference>
<comment type="similarity">
    <text evidence="1">Belongs to the small GTPase superfamily. Rab family.</text>
</comment>
<dbReference type="GO" id="GO:0003723">
    <property type="term" value="F:RNA binding"/>
    <property type="evidence" value="ECO:0007669"/>
    <property type="project" value="UniProtKB-UniRule"/>
</dbReference>
<dbReference type="PROSITE" id="PS51419">
    <property type="entry name" value="RAB"/>
    <property type="match status" value="1"/>
</dbReference>
<dbReference type="PROSITE" id="PS51194">
    <property type="entry name" value="HELICASE_CTER"/>
    <property type="match status" value="1"/>
</dbReference>
<dbReference type="PROSITE" id="PS51420">
    <property type="entry name" value="RHO"/>
    <property type="match status" value="1"/>
</dbReference>
<dbReference type="SMART" id="SM00175">
    <property type="entry name" value="RAB"/>
    <property type="match status" value="1"/>
</dbReference>
<dbReference type="Pfam" id="PF00271">
    <property type="entry name" value="Helicase_C"/>
    <property type="match status" value="1"/>
</dbReference>
<feature type="region of interest" description="Disordered" evidence="14">
    <location>
        <begin position="889"/>
        <end position="932"/>
    </location>
</feature>
<evidence type="ECO:0000256" key="12">
    <source>
        <dbReference type="ARBA" id="ARBA00047660"/>
    </source>
</evidence>
<keyword evidence="5 13" id="KW-0347">Helicase</keyword>
<evidence type="ECO:0000259" key="16">
    <source>
        <dbReference type="PROSITE" id="PS51194"/>
    </source>
</evidence>
<dbReference type="InterPro" id="IPR011545">
    <property type="entry name" value="DEAD/DEAH_box_helicase_dom"/>
</dbReference>
<keyword evidence="2" id="KW-0813">Transport</keyword>
<dbReference type="Gene3D" id="3.40.50.300">
    <property type="entry name" value="P-loop containing nucleotide triphosphate hydrolases"/>
    <property type="match status" value="3"/>
</dbReference>
<dbReference type="InterPro" id="IPR025313">
    <property type="entry name" value="SPB4-like_CTE"/>
</dbReference>
<comment type="domain">
    <text evidence="13">The Q motif is unique to and characteristic of the DEAD box family of RNA helicases and controls ATP binding and hydrolysis.</text>
</comment>
<dbReference type="OrthoDB" id="422663at2759"/>
<dbReference type="InterPro" id="IPR005225">
    <property type="entry name" value="Small_GTP-bd"/>
</dbReference>
<keyword evidence="11" id="KW-0636">Prenylation</keyword>
<dbReference type="GO" id="GO:0003724">
    <property type="term" value="F:RNA helicase activity"/>
    <property type="evidence" value="ECO:0007669"/>
    <property type="project" value="UniProtKB-EC"/>
</dbReference>
<evidence type="ECO:0000256" key="6">
    <source>
        <dbReference type="ARBA" id="ARBA00022840"/>
    </source>
</evidence>
<dbReference type="SUPFAM" id="SSF52540">
    <property type="entry name" value="P-loop containing nucleoside triphosphate hydrolases"/>
    <property type="match status" value="3"/>
</dbReference>
<comment type="similarity">
    <text evidence="13">Belongs to the DEAD box helicase family.</text>
</comment>
<sequence length="932" mass="106020">MSGDDEILTTLKILIIGESGVGKSSLLLRFTDDRFDQEMAATIGVDFKVKQLDVDDNRVKLAIWDTAGQERFRTLTPGYYRGAQGAILVYDVCSRESFRHLDRWISELDTFSNKQDIIKMLVGNKIDQEANREVTRDEGDRYARKHSMLFIEASARTRQGVQTAFEELVKKIIQTPSLWEKKEPTIQPDDHDESGRAASGCSYMEDDNLLLNITSEPLPTKKAVKRKHDIVEEKTSQNLESTAKKKRNERVKLDLCQGKEMKSPKRSSLFANNPTIPEIDEKVIETATEEIFGSASSLDQMPVHPHIISCLKQKFNITRLTNVQEKSIPAILTGEDVIVKSQTGSGKTLAYVIPTIHLMQAIEPSVRRESGPIAIVLVPTKELVQQTYEVFQKLLTSFVRIVCSPLVGGSNRNHEKKRLRRGLNVLISTPGRLCDHIDNTQSLSLKNIQFLIFDEADKMLDMGFADAIKKIIETIGKQMDSDKRFQRVLLSATPTTALNHFVDINLNKKALRIDISEEFNAESVITVPKTLKQMFTIVPSKLRFVTLIAFLLKIFNKKGKSEAKVLLFLATNDLVHFHYEILNTMLNGDKEDDIDEEGDLQFGHLLNEPVKLLRLQGDMTHQERTSVFSEFSKLSRGILLCTNVAARGLDMPSVTWIIQYHPTSPIDYIHRIGRTARLGSIGQSLIFLLPNEAEYVATLQDKYKMSLKGITPDDVLETLMDSCEKLKQHFETRTVIPKTAEQCASSLHHHFEEYVNGSPVRIEQARQAYLSFIRYYASFSREWKYLFHVKNLHRGHIAKSFGLKELPDESNNHTIKERKETFGSKPKVNKPIKTNDDEIDEEAAPSTPPPPPPPPPVNTEKKSLFDRLPFANKPVARTRFRNFSHISEFGSGLEVTSKSHKKKDKISEFLEKKRERNTSKHQIGRKKTRENK</sequence>
<evidence type="ECO:0000313" key="18">
    <source>
        <dbReference type="Proteomes" id="UP000663852"/>
    </source>
</evidence>
<dbReference type="CDD" id="cd01863">
    <property type="entry name" value="Rab18"/>
    <property type="match status" value="1"/>
</dbReference>
<dbReference type="GO" id="GO:0005525">
    <property type="term" value="F:GTP binding"/>
    <property type="evidence" value="ECO:0007669"/>
    <property type="project" value="UniProtKB-KW"/>
</dbReference>
<evidence type="ECO:0000256" key="8">
    <source>
        <dbReference type="ARBA" id="ARBA00022927"/>
    </source>
</evidence>
<keyword evidence="7 13" id="KW-0694">RNA-binding</keyword>
<dbReference type="EC" id="3.6.4.13" evidence="13"/>
<keyword evidence="4 13" id="KW-0378">Hydrolase</keyword>